<dbReference type="AlphaFoldDB" id="A0A7W7WP10"/>
<proteinExistence type="predicted"/>
<organism evidence="1 2">
    <name type="scientific">Micromonospora polyrhachis</name>
    <dbReference type="NCBI Taxonomy" id="1282883"/>
    <lineage>
        <taxon>Bacteria</taxon>
        <taxon>Bacillati</taxon>
        <taxon>Actinomycetota</taxon>
        <taxon>Actinomycetes</taxon>
        <taxon>Micromonosporales</taxon>
        <taxon>Micromonosporaceae</taxon>
        <taxon>Micromonospora</taxon>
    </lineage>
</organism>
<comment type="caution">
    <text evidence="1">The sequence shown here is derived from an EMBL/GenBank/DDBJ whole genome shotgun (WGS) entry which is preliminary data.</text>
</comment>
<sequence>MAHQVASGTVNIVLSLRPVTVHNIPADADVRQHQIREEHDITPEG</sequence>
<accession>A0A7W7WP10</accession>
<keyword evidence="2" id="KW-1185">Reference proteome</keyword>
<dbReference type="EMBL" id="JACHJW010000001">
    <property type="protein sequence ID" value="MBB4957753.1"/>
    <property type="molecule type" value="Genomic_DNA"/>
</dbReference>
<dbReference type="Proteomes" id="UP000578819">
    <property type="component" value="Unassembled WGS sequence"/>
</dbReference>
<evidence type="ECO:0000313" key="2">
    <source>
        <dbReference type="Proteomes" id="UP000578819"/>
    </source>
</evidence>
<dbReference type="RefSeq" id="WP_184533953.1">
    <property type="nucleotide sequence ID" value="NZ_JACHJW010000001.1"/>
</dbReference>
<evidence type="ECO:0000313" key="1">
    <source>
        <dbReference type="EMBL" id="MBB4957753.1"/>
    </source>
</evidence>
<protein>
    <submittedName>
        <fullName evidence="1">Uncharacterized protein</fullName>
    </submittedName>
</protein>
<gene>
    <name evidence="1" type="ORF">FHR38_001486</name>
</gene>
<reference evidence="1 2" key="1">
    <citation type="submission" date="2020-08" db="EMBL/GenBank/DDBJ databases">
        <title>Sequencing the genomes of 1000 actinobacteria strains.</title>
        <authorList>
            <person name="Klenk H.-P."/>
        </authorList>
    </citation>
    <scope>NUCLEOTIDE SEQUENCE [LARGE SCALE GENOMIC DNA]</scope>
    <source>
        <strain evidence="1 2">DSM 45886</strain>
    </source>
</reference>
<name>A0A7W7WP10_9ACTN</name>